<evidence type="ECO:0000259" key="3">
    <source>
        <dbReference type="Pfam" id="PF01841"/>
    </source>
</evidence>
<dbReference type="InterPro" id="IPR038765">
    <property type="entry name" value="Papain-like_cys_pep_sf"/>
</dbReference>
<gene>
    <name evidence="4" type="ORF">HHX25_03395</name>
</gene>
<dbReference type="SUPFAM" id="SSF48452">
    <property type="entry name" value="TPR-like"/>
    <property type="match status" value="1"/>
</dbReference>
<dbReference type="SUPFAM" id="SSF54001">
    <property type="entry name" value="Cysteine proteinases"/>
    <property type="match status" value="1"/>
</dbReference>
<comment type="caution">
    <text evidence="4">The sequence shown here is derived from an EMBL/GenBank/DDBJ whole genome shotgun (WGS) entry which is preliminary data.</text>
</comment>
<dbReference type="Pfam" id="PF01841">
    <property type="entry name" value="Transglut_core"/>
    <property type="match status" value="1"/>
</dbReference>
<protein>
    <recommendedName>
        <fullName evidence="3">Transglutaminase-like domain-containing protein</fullName>
    </recommendedName>
</protein>
<name>A0ABX1RSL0_9FLAO</name>
<dbReference type="SMART" id="SM00028">
    <property type="entry name" value="TPR"/>
    <property type="match status" value="4"/>
</dbReference>
<sequence length="1257" mass="146685">MIYSSHFNSKSLILILLFFTTTLSLSAQKNNQIWEALLKNDRNQALELVKKLNINDDIENLMLKKLVQMENGIMQSNSDFISKITSYSNYENYLFSNWMLPYFFNDYIENGFSNNTYKASNQIDASKISNSTVKGGLYYLQAITKRHKRQWEQYNNLLKNINVIHDWEYCGVFENLNSSGIEMPYPPEEITSSNIMFDAQSNGDAMWYKRRENNEVYNFFLNHSEYGSGVHYAQTFIYSPSDRRVHLKLGKGGLIRLWLNDALILESDDKYITELDAYTYAVNLQKGVNRILIKSATSGETPYFILRLEELNGLPCKELNVTFKNKKYNKRTIEEVNPILVPHSVETYFKNKLEDQNSDINLNRFCLFLTYNRNGHINKAIELLKEWSKEHPNSSLIRSCLAECYTKMGDSNALTKIQNNITRSDPDYYLSLMLEFENFNELMKLDIEEYESKLKKIGNSVDYSFMNIAAEFMISLRQNNRDEMRQKLDALLNDKNIPSTFVPIFSEFYSKIFNDDNKTIKVLEKFNELEYDWQTITYLAYYYKKLNKIEEAIQLYISSLERFDFDNNVHNNLITLLHNTGQYQRSLKYIEMALKNYPTSYLFTKLKADAYTQLSKKNEAIKLYEIALKRSPSNKQLRNKINDLRKSSNPLNEFHIDNAYNYIKEKRNTIETNNYGLNVLLNQTDLYAYKNGGGEYKTTLIYEITSQNGIDIFKEYNLGLSGDYLIKKSEIVKPSGETVPADRNGSDLVFDELEIGDVIYIDYEKRYTRNGRFYNDQILTHSFGGYHPTIKNIYRYLTHDKKVNHAITKGKAEYKTYKKEDLYVHEWYLNNTSGIPIAEDYMPPFNDVKTTLHISTIDTWGEIATWYSDIVRNQLKFDSVVKEVFNSIFPNGYQQFSEEERAKKIYYYITNNMNYSSVSFRQSGYIPQKPSKTIKTKLGDCKDFSSLFLVLSQQAKLNAKMVLILTSDYGKNELVLPSSDFNHCIVKVKINGKEQFLELTDKYLPFAALPLSLRDASALEIPFDSSVKFTSELIHLKNVLRKSAKFQSDYIMDLESNISKININTTVSGNIASYYIDLFKNKKGQLLEETLEEEISNRSSEEIKLVDITSVKHDKNSGTINFKTNLTTELKVNKVGDLFTFKIPYFLNPYNNAIIKNESRSYPIDYKQYENADHYSESILIRLKENQKFAEIPSNVNYKFKEHTFSIKYSTPKSNEIKIDILSNVNTNNISIDEYSEFKDYVKKVLDTREMIIKFSS</sequence>
<proteinExistence type="predicted"/>
<organism evidence="4 5">
    <name type="scientific">Flavivirga algicola</name>
    <dbReference type="NCBI Taxonomy" id="2729136"/>
    <lineage>
        <taxon>Bacteria</taxon>
        <taxon>Pseudomonadati</taxon>
        <taxon>Bacteroidota</taxon>
        <taxon>Flavobacteriia</taxon>
        <taxon>Flavobacteriales</taxon>
        <taxon>Flavobacteriaceae</taxon>
        <taxon>Flavivirga</taxon>
    </lineage>
</organism>
<reference evidence="4 5" key="1">
    <citation type="submission" date="2020-04" db="EMBL/GenBank/DDBJ databases">
        <title>A Flavivirga sp. nov.</title>
        <authorList>
            <person name="Sun X."/>
        </authorList>
    </citation>
    <scope>NUCLEOTIDE SEQUENCE [LARGE SCALE GENOMIC DNA]</scope>
    <source>
        <strain evidence="4 5">Y03</strain>
    </source>
</reference>
<dbReference type="Gene3D" id="2.60.40.3140">
    <property type="match status" value="1"/>
</dbReference>
<dbReference type="PANTHER" id="PTHR45586:SF1">
    <property type="entry name" value="LIPOPOLYSACCHARIDE ASSEMBLY PROTEIN B"/>
    <property type="match status" value="1"/>
</dbReference>
<dbReference type="Gene3D" id="3.10.620.30">
    <property type="match status" value="1"/>
</dbReference>
<evidence type="ECO:0000256" key="2">
    <source>
        <dbReference type="ARBA" id="ARBA00022803"/>
    </source>
</evidence>
<dbReference type="EMBL" id="JABBHF010000002">
    <property type="protein sequence ID" value="NMH86535.1"/>
    <property type="molecule type" value="Genomic_DNA"/>
</dbReference>
<evidence type="ECO:0000256" key="1">
    <source>
        <dbReference type="ARBA" id="ARBA00022737"/>
    </source>
</evidence>
<dbReference type="Gene3D" id="1.25.40.10">
    <property type="entry name" value="Tetratricopeptide repeat domain"/>
    <property type="match status" value="2"/>
</dbReference>
<dbReference type="InterPro" id="IPR051012">
    <property type="entry name" value="CellSynth/LPSAsmb/PSIAsmb"/>
</dbReference>
<dbReference type="Proteomes" id="UP000746690">
    <property type="component" value="Unassembled WGS sequence"/>
</dbReference>
<dbReference type="InterPro" id="IPR011990">
    <property type="entry name" value="TPR-like_helical_dom_sf"/>
</dbReference>
<evidence type="ECO:0000313" key="4">
    <source>
        <dbReference type="EMBL" id="NMH86535.1"/>
    </source>
</evidence>
<dbReference type="PANTHER" id="PTHR45586">
    <property type="entry name" value="TPR REPEAT-CONTAINING PROTEIN PA4667"/>
    <property type="match status" value="1"/>
</dbReference>
<evidence type="ECO:0000313" key="5">
    <source>
        <dbReference type="Proteomes" id="UP000746690"/>
    </source>
</evidence>
<keyword evidence="5" id="KW-1185">Reference proteome</keyword>
<dbReference type="InterPro" id="IPR019734">
    <property type="entry name" value="TPR_rpt"/>
</dbReference>
<dbReference type="RefSeq" id="WP_169670144.1">
    <property type="nucleotide sequence ID" value="NZ_JABBHF010000002.1"/>
</dbReference>
<feature type="domain" description="Transglutaminase-like" evidence="3">
    <location>
        <begin position="897"/>
        <end position="992"/>
    </location>
</feature>
<dbReference type="InterPro" id="IPR002931">
    <property type="entry name" value="Transglutaminase-like"/>
</dbReference>
<keyword evidence="2" id="KW-0802">TPR repeat</keyword>
<keyword evidence="1" id="KW-0677">Repeat</keyword>
<accession>A0ABX1RSL0</accession>